<keyword evidence="1" id="KW-0614">Plasmid</keyword>
<proteinExistence type="predicted"/>
<reference evidence="1" key="1">
    <citation type="submission" date="2022-10" db="EMBL/GenBank/DDBJ databases">
        <title>The complete genomes of actinobacterial strains from the NBC collection.</title>
        <authorList>
            <person name="Joergensen T.S."/>
            <person name="Alvarez Arevalo M."/>
            <person name="Sterndorff E.B."/>
            <person name="Faurdal D."/>
            <person name="Vuksanovic O."/>
            <person name="Mourched A.-S."/>
            <person name="Charusanti P."/>
            <person name="Shaw S."/>
            <person name="Blin K."/>
            <person name="Weber T."/>
        </authorList>
    </citation>
    <scope>NUCLEOTIDE SEQUENCE</scope>
    <source>
        <strain evidence="1">NBC_00060</strain>
        <plasmid evidence="1">unnamed1</plasmid>
    </source>
</reference>
<dbReference type="EMBL" id="CP108254">
    <property type="protein sequence ID" value="WTU45964.1"/>
    <property type="molecule type" value="Genomic_DNA"/>
</dbReference>
<protein>
    <submittedName>
        <fullName evidence="1">Uncharacterized protein</fullName>
    </submittedName>
</protein>
<geneLocation type="plasmid" evidence="1">
    <name>unnamed1</name>
</geneLocation>
<dbReference type="AlphaFoldDB" id="A0AAU2HCJ9"/>
<sequence length="50" mass="5017">MATGYCANVGGVRGPYTGSEGGRSLGKEWASILGCGMGGGAVNMWVETYG</sequence>
<organism evidence="1">
    <name type="scientific">Streptomyces sp. NBC_00060</name>
    <dbReference type="NCBI Taxonomy" id="2975636"/>
    <lineage>
        <taxon>Bacteria</taxon>
        <taxon>Bacillati</taxon>
        <taxon>Actinomycetota</taxon>
        <taxon>Actinomycetes</taxon>
        <taxon>Kitasatosporales</taxon>
        <taxon>Streptomycetaceae</taxon>
        <taxon>Streptomyces</taxon>
    </lineage>
</organism>
<dbReference type="RefSeq" id="WP_331723753.1">
    <property type="nucleotide sequence ID" value="NZ_CP108254.1"/>
</dbReference>
<name>A0AAU2HCJ9_9ACTN</name>
<gene>
    <name evidence="1" type="ORF">OHV25_40890</name>
</gene>
<evidence type="ECO:0000313" key="1">
    <source>
        <dbReference type="EMBL" id="WTU45964.1"/>
    </source>
</evidence>
<accession>A0AAU2HCJ9</accession>